<evidence type="ECO:0000259" key="2">
    <source>
        <dbReference type="Pfam" id="PF14550"/>
    </source>
</evidence>
<organism evidence="3 4">
    <name type="scientific">Dysgonomonas capnocytophagoides</name>
    <dbReference type="NCBI Taxonomy" id="45254"/>
    <lineage>
        <taxon>Bacteria</taxon>
        <taxon>Pseudomonadati</taxon>
        <taxon>Bacteroidota</taxon>
        <taxon>Bacteroidia</taxon>
        <taxon>Bacteroidales</taxon>
        <taxon>Dysgonomonadaceae</taxon>
        <taxon>Dysgonomonas</taxon>
    </lineage>
</organism>
<name>A0A4Y8KZD2_9BACT</name>
<gene>
    <name evidence="3" type="ORF">E2605_18055</name>
</gene>
<accession>A0A4Y8KZD2</accession>
<dbReference type="AlphaFoldDB" id="A0A4Y8KZD2"/>
<proteinExistence type="predicted"/>
<comment type="caution">
    <text evidence="3">The sequence shown here is derived from an EMBL/GenBank/DDBJ whole genome shotgun (WGS) entry which is preliminary data.</text>
</comment>
<dbReference type="EMBL" id="SOML01000015">
    <property type="protein sequence ID" value="TFD93016.1"/>
    <property type="molecule type" value="Genomic_DNA"/>
</dbReference>
<dbReference type="OrthoDB" id="1445418at2"/>
<feature type="domain" description="Phage-like element PBSX protein XkdF" evidence="2">
    <location>
        <begin position="46"/>
        <end position="171"/>
    </location>
</feature>
<reference evidence="3 4" key="1">
    <citation type="submission" date="2019-03" db="EMBL/GenBank/DDBJ databases">
        <title>San Antonio Military Medical Center submission to MRSN (WRAIR), pending publication.</title>
        <authorList>
            <person name="Blyth D.M."/>
            <person name="Mccarthy S.L."/>
            <person name="Schall S.E."/>
            <person name="Stam J.A."/>
            <person name="Ong A.C."/>
            <person name="Mcgann P.T."/>
        </authorList>
    </citation>
    <scope>NUCLEOTIDE SEQUENCE [LARGE SCALE GENOMIC DNA]</scope>
    <source>
        <strain evidence="3 4">MRSN571793</strain>
    </source>
</reference>
<evidence type="ECO:0000313" key="4">
    <source>
        <dbReference type="Proteomes" id="UP000297861"/>
    </source>
</evidence>
<evidence type="ECO:0000256" key="1">
    <source>
        <dbReference type="SAM" id="MobiDB-lite"/>
    </source>
</evidence>
<keyword evidence="4" id="KW-1185">Reference proteome</keyword>
<dbReference type="InterPro" id="IPR027924">
    <property type="entry name" value="XkdF"/>
</dbReference>
<dbReference type="Proteomes" id="UP000297861">
    <property type="component" value="Unassembled WGS sequence"/>
</dbReference>
<sequence>MELPIYNCILNEDLNDETGVYAISFVESPANEVNFVALSQHTPQFLSKDTQKQILTGVVLRPDQLIYRENQQFGQHYIKFSEAEIEKIALKMMRTGVALHNTTHQHQKPLSGNYLVELWIVNNPENDKSNALGFKNLPKGTLMCSYKVENKSYWDSQVMTGNVKGFSLEGLFAQEIAMSNHSFNNSNMKKPQIKFNALQRLALSVLGVNLSDIDAIEEKDTTDSGDPFVIYTLATGQEVQVDADGLATIDGVQMQAGEHKLSDGNILVIDESGMFVEVKEASEQTTDPAEATAAQTLRKQNLAKERTKYLKRVKLEEETAGSDAETVESLKAKIAELEQKLADLAGLAEEAKTEVQELKKKTPTARPATPAKIEKVDLSKMSPTDRMAYTALSAMKRRNGK</sequence>
<protein>
    <recommendedName>
        <fullName evidence="2">Phage-like element PBSX protein XkdF domain-containing protein</fullName>
    </recommendedName>
</protein>
<feature type="region of interest" description="Disordered" evidence="1">
    <location>
        <begin position="358"/>
        <end position="384"/>
    </location>
</feature>
<evidence type="ECO:0000313" key="3">
    <source>
        <dbReference type="EMBL" id="TFD93016.1"/>
    </source>
</evidence>
<dbReference type="Pfam" id="PF14550">
    <property type="entry name" value="Peptidase_S78_2"/>
    <property type="match status" value="1"/>
</dbReference>
<dbReference type="RefSeq" id="WP_134437436.1">
    <property type="nucleotide sequence ID" value="NZ_SOML01000015.1"/>
</dbReference>